<evidence type="ECO:0000313" key="2">
    <source>
        <dbReference type="EMBL" id="KKL74747.1"/>
    </source>
</evidence>
<accession>A0A0F9CXJ8</accession>
<comment type="caution">
    <text evidence="1">The sequence shown here is derived from an EMBL/GenBank/DDBJ whole genome shotgun (WGS) entry which is preliminary data.</text>
</comment>
<dbReference type="EMBL" id="LAZR01031361">
    <property type="protein sequence ID" value="KKL53974.1"/>
    <property type="molecule type" value="Genomic_DNA"/>
</dbReference>
<sequence length="96" mass="10660">MNILVSQENKRIFPQLGLQGKEQGMSRESPKSETELFARVEQVGRFADDAEAAHVEEDELHQQVLALIADGKCPDPAKWAGVALCTKGFDFARWCA</sequence>
<evidence type="ECO:0000313" key="1">
    <source>
        <dbReference type="EMBL" id="KKL53974.1"/>
    </source>
</evidence>
<name>A0A0F9CXJ8_9ZZZZ</name>
<gene>
    <name evidence="2" type="ORF">LCGC14_2061790</name>
    <name evidence="1" type="ORF">LCGC14_2270040</name>
</gene>
<protein>
    <submittedName>
        <fullName evidence="1">Uncharacterized protein</fullName>
    </submittedName>
</protein>
<reference evidence="1" key="1">
    <citation type="journal article" date="2015" name="Nature">
        <title>Complex archaea that bridge the gap between prokaryotes and eukaryotes.</title>
        <authorList>
            <person name="Spang A."/>
            <person name="Saw J.H."/>
            <person name="Jorgensen S.L."/>
            <person name="Zaremba-Niedzwiedzka K."/>
            <person name="Martijn J."/>
            <person name="Lind A.E."/>
            <person name="van Eijk R."/>
            <person name="Schleper C."/>
            <person name="Guy L."/>
            <person name="Ettema T.J."/>
        </authorList>
    </citation>
    <scope>NUCLEOTIDE SEQUENCE</scope>
</reference>
<proteinExistence type="predicted"/>
<dbReference type="AlphaFoldDB" id="A0A0F9CXJ8"/>
<organism evidence="1">
    <name type="scientific">marine sediment metagenome</name>
    <dbReference type="NCBI Taxonomy" id="412755"/>
    <lineage>
        <taxon>unclassified sequences</taxon>
        <taxon>metagenomes</taxon>
        <taxon>ecological metagenomes</taxon>
    </lineage>
</organism>
<dbReference type="EMBL" id="LAZR01024555">
    <property type="protein sequence ID" value="KKL74747.1"/>
    <property type="molecule type" value="Genomic_DNA"/>
</dbReference>